<dbReference type="InterPro" id="IPR000182">
    <property type="entry name" value="GNAT_dom"/>
</dbReference>
<sequence>MEDIILQIVAALRRGEEVGERELVKLIHAQAKRAGGDKRAFAKRRLLPFYQRVKREDPERWARWGITPELEERLVATLRIKPRRSASGVATITVITKPWPCSGSCIFCPNDIRMPKSYLADEPACARAEQNYFDPYLQVSARLTALAQMGHATDKIELIVLGGTWSDYPAEYQTWFVTELFRALNDDAVAGVAANPMLRGFPAEGTASMAGAECAEGAALLEGAEPTEGAALEDGPASAAAPADPVPAGVRERRERYRACGVERWYAEEGAVQVDALQPLVDAGEQTYNQAIGRLFRAAPAWLEAAAWQRATMDDLEREQRRNEGARHRVVGLVVETRPDAITPAALALIRRMGATKIQMGVQSVDQEILDANGRGITTERIARSFDLLRLFGFKIHAHFMANLLGATPESDKRDYRSFVTDRAYLPDEVKLYPCALIGSSRLRERYEAGEWVPYTEDELVDVLAADVLATPAFCRVSRMIRDFSSLDIVAGNKKPNLRQLVERRVAETGEPVHEIRYREIALDAVEPAELELKVVPYETAATSERFLQWVTPTGRIAGFLRLSLPHEDAVRALVDEIGGEMPVTSALSCPIAPGEAMIREVHVYGSAVPVGEEGHAAQHQGLGRRLVERACELARAAGYARINVISAVGTREYYRRLGFHDHGLYQQREL</sequence>
<dbReference type="SUPFAM" id="SSF55729">
    <property type="entry name" value="Acyl-CoA N-acyltransferases (Nat)"/>
    <property type="match status" value="1"/>
</dbReference>
<reference evidence="18" key="2">
    <citation type="submission" date="2021-09" db="EMBL/GenBank/DDBJ databases">
        <authorList>
            <person name="Gilroy R."/>
        </authorList>
    </citation>
    <scope>NUCLEOTIDE SEQUENCE</scope>
    <source>
        <strain evidence="18">ChiHjej13B12-9602</strain>
    </source>
</reference>
<dbReference type="GO" id="GO:0106261">
    <property type="term" value="F:tRNA uridine(34) acetyltransferase activity"/>
    <property type="evidence" value="ECO:0007669"/>
    <property type="project" value="UniProtKB-EC"/>
</dbReference>
<keyword evidence="13 18" id="KW-0012">Acyltransferase</keyword>
<dbReference type="GO" id="GO:0051539">
    <property type="term" value="F:4 iron, 4 sulfur cluster binding"/>
    <property type="evidence" value="ECO:0007669"/>
    <property type="project" value="UniProtKB-KW"/>
</dbReference>
<evidence type="ECO:0000256" key="1">
    <source>
        <dbReference type="ARBA" id="ARBA00001966"/>
    </source>
</evidence>
<dbReference type="PANTHER" id="PTHR11135:SF2">
    <property type="entry name" value="ELONGATOR COMPLEX PROTEIN 3"/>
    <property type="match status" value="1"/>
</dbReference>
<keyword evidence="11" id="KW-0408">Iron</keyword>
<comment type="catalytic activity">
    <reaction evidence="15">
        <text>uridine(34) in tRNA + acetyl-CoA + S-adenosyl-L-methionine + H2O = 5-(carboxymethyl)uridine(34) in tRNA + 5'-deoxyadenosine + L-methionine + CoA + 2 H(+)</text>
        <dbReference type="Rhea" id="RHEA:61020"/>
        <dbReference type="Rhea" id="RHEA-COMP:10407"/>
        <dbReference type="Rhea" id="RHEA-COMP:11727"/>
        <dbReference type="ChEBI" id="CHEBI:15377"/>
        <dbReference type="ChEBI" id="CHEBI:15378"/>
        <dbReference type="ChEBI" id="CHEBI:17319"/>
        <dbReference type="ChEBI" id="CHEBI:57287"/>
        <dbReference type="ChEBI" id="CHEBI:57288"/>
        <dbReference type="ChEBI" id="CHEBI:57844"/>
        <dbReference type="ChEBI" id="CHEBI:59789"/>
        <dbReference type="ChEBI" id="CHEBI:65315"/>
        <dbReference type="ChEBI" id="CHEBI:74882"/>
        <dbReference type="EC" id="2.3.1.311"/>
    </reaction>
    <physiologicalReaction direction="left-to-right" evidence="15">
        <dbReference type="Rhea" id="RHEA:61021"/>
    </physiologicalReaction>
</comment>
<accession>A0A921ISF9</accession>
<keyword evidence="12" id="KW-0411">Iron-sulfur</keyword>
<evidence type="ECO:0000256" key="5">
    <source>
        <dbReference type="ARBA" id="ARBA00022555"/>
    </source>
</evidence>
<evidence type="ECO:0000256" key="16">
    <source>
        <dbReference type="SAM" id="MobiDB-lite"/>
    </source>
</evidence>
<dbReference type="GO" id="GO:0033588">
    <property type="term" value="C:elongator holoenzyme complex"/>
    <property type="evidence" value="ECO:0007669"/>
    <property type="project" value="TreeGrafter"/>
</dbReference>
<evidence type="ECO:0000256" key="6">
    <source>
        <dbReference type="ARBA" id="ARBA00022679"/>
    </source>
</evidence>
<evidence type="ECO:0000256" key="4">
    <source>
        <dbReference type="ARBA" id="ARBA00022485"/>
    </source>
</evidence>
<comment type="pathway">
    <text evidence="2">tRNA modification.</text>
</comment>
<evidence type="ECO:0000256" key="10">
    <source>
        <dbReference type="ARBA" id="ARBA00022884"/>
    </source>
</evidence>
<keyword evidence="10" id="KW-0694">RNA-binding</keyword>
<comment type="cofactor">
    <cofactor evidence="1">
        <name>[4Fe-4S] cluster</name>
        <dbReference type="ChEBI" id="CHEBI:49883"/>
    </cofactor>
</comment>
<dbReference type="Pfam" id="PF13673">
    <property type="entry name" value="Acetyltransf_10"/>
    <property type="match status" value="1"/>
</dbReference>
<evidence type="ECO:0000256" key="3">
    <source>
        <dbReference type="ARBA" id="ARBA00005494"/>
    </source>
</evidence>
<feature type="domain" description="N-acetyltransferase" evidence="17">
    <location>
        <begin position="516"/>
        <end position="671"/>
    </location>
</feature>
<evidence type="ECO:0000313" key="18">
    <source>
        <dbReference type="EMBL" id="HJG36681.1"/>
    </source>
</evidence>
<dbReference type="InterPro" id="IPR034687">
    <property type="entry name" value="ELP3-like"/>
</dbReference>
<name>A0A921ISF9_9ACTN</name>
<evidence type="ECO:0000256" key="9">
    <source>
        <dbReference type="ARBA" id="ARBA00022723"/>
    </source>
</evidence>
<evidence type="ECO:0000313" key="19">
    <source>
        <dbReference type="Proteomes" id="UP000753256"/>
    </source>
</evidence>
<evidence type="ECO:0000256" key="7">
    <source>
        <dbReference type="ARBA" id="ARBA00022691"/>
    </source>
</evidence>
<keyword evidence="4" id="KW-0004">4Fe-4S</keyword>
<dbReference type="CDD" id="cd04301">
    <property type="entry name" value="NAT_SF"/>
    <property type="match status" value="1"/>
</dbReference>
<dbReference type="InterPro" id="IPR032432">
    <property type="entry name" value="Radical_SAM_C"/>
</dbReference>
<dbReference type="SFLD" id="SFLDG01086">
    <property type="entry name" value="elongater_protein-like"/>
    <property type="match status" value="1"/>
</dbReference>
<dbReference type="SUPFAM" id="SSF102114">
    <property type="entry name" value="Radical SAM enzymes"/>
    <property type="match status" value="1"/>
</dbReference>
<dbReference type="SFLD" id="SFLDF00344">
    <property type="entry name" value="ELP3-like"/>
    <property type="match status" value="1"/>
</dbReference>
<reference evidence="18" key="1">
    <citation type="journal article" date="2021" name="PeerJ">
        <title>Extensive microbial diversity within the chicken gut microbiome revealed by metagenomics and culture.</title>
        <authorList>
            <person name="Gilroy R."/>
            <person name="Ravi A."/>
            <person name="Getino M."/>
            <person name="Pursley I."/>
            <person name="Horton D.L."/>
            <person name="Alikhan N.F."/>
            <person name="Baker D."/>
            <person name="Gharbi K."/>
            <person name="Hall N."/>
            <person name="Watson M."/>
            <person name="Adriaenssens E.M."/>
            <person name="Foster-Nyarko E."/>
            <person name="Jarju S."/>
            <person name="Secka A."/>
            <person name="Antonio M."/>
            <person name="Oren A."/>
            <person name="Chaudhuri R.R."/>
            <person name="La Ragione R."/>
            <person name="Hildebrand F."/>
            <person name="Pallen M.J."/>
        </authorList>
    </citation>
    <scope>NUCLEOTIDE SEQUENCE</scope>
    <source>
        <strain evidence="18">ChiHjej13B12-9602</strain>
    </source>
</reference>
<dbReference type="EMBL" id="DYUZ01000008">
    <property type="protein sequence ID" value="HJG36681.1"/>
    <property type="molecule type" value="Genomic_DNA"/>
</dbReference>
<keyword evidence="6 18" id="KW-0808">Transferase</keyword>
<dbReference type="SFLD" id="SFLDS00029">
    <property type="entry name" value="Radical_SAM"/>
    <property type="match status" value="1"/>
</dbReference>
<protein>
    <recommendedName>
        <fullName evidence="14">tRNA carboxymethyluridine synthase</fullName>
        <ecNumber evidence="14">2.3.1.311</ecNumber>
    </recommendedName>
</protein>
<comment type="similarity">
    <text evidence="3">Belongs to the ELP3 family.</text>
</comment>
<dbReference type="Proteomes" id="UP000753256">
    <property type="component" value="Unassembled WGS sequence"/>
</dbReference>
<dbReference type="Pfam" id="PF16199">
    <property type="entry name" value="Radical_SAM_C"/>
    <property type="match status" value="1"/>
</dbReference>
<keyword evidence="7" id="KW-0949">S-adenosyl-L-methionine</keyword>
<dbReference type="PANTHER" id="PTHR11135">
    <property type="entry name" value="HISTONE ACETYLTRANSFERASE-RELATED"/>
    <property type="match status" value="1"/>
</dbReference>
<dbReference type="PROSITE" id="PS51186">
    <property type="entry name" value="GNAT"/>
    <property type="match status" value="1"/>
</dbReference>
<evidence type="ECO:0000256" key="14">
    <source>
        <dbReference type="ARBA" id="ARBA00044771"/>
    </source>
</evidence>
<dbReference type="RefSeq" id="WP_273188975.1">
    <property type="nucleotide sequence ID" value="NZ_DYUZ01000008.1"/>
</dbReference>
<evidence type="ECO:0000256" key="13">
    <source>
        <dbReference type="ARBA" id="ARBA00023315"/>
    </source>
</evidence>
<evidence type="ECO:0000259" key="17">
    <source>
        <dbReference type="PROSITE" id="PS51186"/>
    </source>
</evidence>
<keyword evidence="9" id="KW-0479">Metal-binding</keyword>
<evidence type="ECO:0000256" key="8">
    <source>
        <dbReference type="ARBA" id="ARBA00022694"/>
    </source>
</evidence>
<dbReference type="AlphaFoldDB" id="A0A921ISF9"/>
<keyword evidence="5" id="KW-0820">tRNA-binding</keyword>
<dbReference type="InterPro" id="IPR006638">
    <property type="entry name" value="Elp3/MiaA/NifB-like_rSAM"/>
</dbReference>
<dbReference type="Pfam" id="PF04055">
    <property type="entry name" value="Radical_SAM"/>
    <property type="match status" value="1"/>
</dbReference>
<organism evidence="18 19">
    <name type="scientific">Enorma phocaeensis</name>
    <dbReference type="NCBI Taxonomy" id="1871019"/>
    <lineage>
        <taxon>Bacteria</taxon>
        <taxon>Bacillati</taxon>
        <taxon>Actinomycetota</taxon>
        <taxon>Coriobacteriia</taxon>
        <taxon>Coriobacteriales</taxon>
        <taxon>Coriobacteriaceae</taxon>
        <taxon>Enorma</taxon>
    </lineage>
</organism>
<evidence type="ECO:0000256" key="11">
    <source>
        <dbReference type="ARBA" id="ARBA00023004"/>
    </source>
</evidence>
<dbReference type="InterPro" id="IPR039661">
    <property type="entry name" value="ELP3"/>
</dbReference>
<dbReference type="GO" id="GO:0002926">
    <property type="term" value="P:tRNA wobble base 5-methoxycarbonylmethyl-2-thiouridinylation"/>
    <property type="evidence" value="ECO:0007669"/>
    <property type="project" value="TreeGrafter"/>
</dbReference>
<evidence type="ECO:0000256" key="12">
    <source>
        <dbReference type="ARBA" id="ARBA00023014"/>
    </source>
</evidence>
<feature type="region of interest" description="Disordered" evidence="16">
    <location>
        <begin position="228"/>
        <end position="248"/>
    </location>
</feature>
<proteinExistence type="inferred from homology"/>
<dbReference type="InterPro" id="IPR058240">
    <property type="entry name" value="rSAM_sf"/>
</dbReference>
<dbReference type="SMART" id="SM00729">
    <property type="entry name" value="Elp3"/>
    <property type="match status" value="1"/>
</dbReference>
<dbReference type="GO" id="GO:0005737">
    <property type="term" value="C:cytoplasm"/>
    <property type="evidence" value="ECO:0007669"/>
    <property type="project" value="TreeGrafter"/>
</dbReference>
<dbReference type="InterPro" id="IPR016181">
    <property type="entry name" value="Acyl_CoA_acyltransferase"/>
</dbReference>
<dbReference type="EC" id="2.3.1.311" evidence="14"/>
<dbReference type="GO" id="GO:0046872">
    <property type="term" value="F:metal ion binding"/>
    <property type="evidence" value="ECO:0007669"/>
    <property type="project" value="UniProtKB-KW"/>
</dbReference>
<evidence type="ECO:0000256" key="2">
    <source>
        <dbReference type="ARBA" id="ARBA00005217"/>
    </source>
</evidence>
<gene>
    <name evidence="18" type="ORF">K8V70_02290</name>
</gene>
<comment type="caution">
    <text evidence="18">The sequence shown here is derived from an EMBL/GenBank/DDBJ whole genome shotgun (WGS) entry which is preliminary data.</text>
</comment>
<keyword evidence="8" id="KW-0819">tRNA processing</keyword>
<evidence type="ECO:0000256" key="15">
    <source>
        <dbReference type="ARBA" id="ARBA00047372"/>
    </source>
</evidence>
<dbReference type="InterPro" id="IPR007197">
    <property type="entry name" value="rSAM"/>
</dbReference>
<dbReference type="GO" id="GO:0000049">
    <property type="term" value="F:tRNA binding"/>
    <property type="evidence" value="ECO:0007669"/>
    <property type="project" value="UniProtKB-KW"/>
</dbReference>
<dbReference type="Gene3D" id="3.40.630.30">
    <property type="match status" value="1"/>
</dbReference>